<organism evidence="8 9">
    <name type="scientific">Aestuariirhabdus litorea</name>
    <dbReference type="NCBI Taxonomy" id="2528527"/>
    <lineage>
        <taxon>Bacteria</taxon>
        <taxon>Pseudomonadati</taxon>
        <taxon>Pseudomonadota</taxon>
        <taxon>Gammaproteobacteria</taxon>
        <taxon>Oceanospirillales</taxon>
        <taxon>Aestuariirhabdaceae</taxon>
        <taxon>Aestuariirhabdus</taxon>
    </lineage>
</organism>
<gene>
    <name evidence="8" type="ORF">D0544_16760</name>
</gene>
<reference evidence="8 9" key="2">
    <citation type="submission" date="2018-12" db="EMBL/GenBank/DDBJ databases">
        <title>Simiduia agarivorans gen. nov., sp. nov., a marine, agarolytic bacterium isolated from shallow coastal water from Keelung, Taiwan.</title>
        <authorList>
            <person name="Shieh W.Y."/>
        </authorList>
    </citation>
    <scope>NUCLEOTIDE SEQUENCE [LARGE SCALE GENOMIC DNA]</scope>
    <source>
        <strain evidence="8 9">GTF-13</strain>
    </source>
</reference>
<feature type="domain" description="Major facilitator superfamily (MFS) profile" evidence="7">
    <location>
        <begin position="1"/>
        <end position="393"/>
    </location>
</feature>
<feature type="transmembrane region" description="Helical" evidence="6">
    <location>
        <begin position="251"/>
        <end position="271"/>
    </location>
</feature>
<dbReference type="EMBL" id="QWEZ01000002">
    <property type="protein sequence ID" value="RRJ83463.1"/>
    <property type="molecule type" value="Genomic_DNA"/>
</dbReference>
<feature type="transmembrane region" description="Helical" evidence="6">
    <location>
        <begin position="39"/>
        <end position="58"/>
    </location>
</feature>
<feature type="transmembrane region" description="Helical" evidence="6">
    <location>
        <begin position="208"/>
        <end position="231"/>
    </location>
</feature>
<dbReference type="AlphaFoldDB" id="A0A3P3VRM6"/>
<sequence>MYVVPRFLLSCFFAFVAGHVMNYSVIFYAQEVLGSDLLAGVGFFLSFGGAPLLVGWYAGALCDRQSPSMLILLSQILFVVAALLMLLLQYLEWGPLSRVAIFLLASTVAGVAWCFIAPARLALLGRLVPLDRLHGVSVLFNVLVMVGFGLAPILIALLRGSFGWPGPLGAVLLLFILASLLLSGIRVTVPELPSASVWSDVRGGLRYILGNPLMLQLLLLTLIVYSVMGPVQVMIPRFALDVLELTPMQRGGLLAVMAVALFAGGLVCMLFGKRLHQGKAVIGSLLLSSLLMLAFSFSDVLWQASVWLLLAGIFAGVSVSLIVAALQLNAEDRYRGRVMSMYTISTQVLPATSGLLCGVVLEFISPASGLSLAAAILLLLGGLAWWRMGVLRRYA</sequence>
<evidence type="ECO:0000256" key="1">
    <source>
        <dbReference type="ARBA" id="ARBA00004651"/>
    </source>
</evidence>
<evidence type="ECO:0000256" key="3">
    <source>
        <dbReference type="ARBA" id="ARBA00022692"/>
    </source>
</evidence>
<proteinExistence type="predicted"/>
<comment type="caution">
    <text evidence="8">The sequence shown here is derived from an EMBL/GenBank/DDBJ whole genome shotgun (WGS) entry which is preliminary data.</text>
</comment>
<dbReference type="PANTHER" id="PTHR23513:SF6">
    <property type="entry name" value="MAJOR FACILITATOR SUPERFAMILY ASSOCIATED DOMAIN-CONTAINING PROTEIN"/>
    <property type="match status" value="1"/>
</dbReference>
<dbReference type="RefSeq" id="WP_125018189.1">
    <property type="nucleotide sequence ID" value="NZ_QWEZ01000002.1"/>
</dbReference>
<feature type="transmembrane region" description="Helical" evidence="6">
    <location>
        <begin position="280"/>
        <end position="298"/>
    </location>
</feature>
<accession>A0A3P3VRM6</accession>
<dbReference type="GO" id="GO:0005886">
    <property type="term" value="C:plasma membrane"/>
    <property type="evidence" value="ECO:0007669"/>
    <property type="project" value="UniProtKB-SubCell"/>
</dbReference>
<dbReference type="InterPro" id="IPR036259">
    <property type="entry name" value="MFS_trans_sf"/>
</dbReference>
<dbReference type="PANTHER" id="PTHR23513">
    <property type="entry name" value="INTEGRAL MEMBRANE EFFLUX PROTEIN-RELATED"/>
    <property type="match status" value="1"/>
</dbReference>
<keyword evidence="3 6" id="KW-0812">Transmembrane</keyword>
<feature type="transmembrane region" description="Helical" evidence="6">
    <location>
        <begin position="164"/>
        <end position="187"/>
    </location>
</feature>
<evidence type="ECO:0000256" key="4">
    <source>
        <dbReference type="ARBA" id="ARBA00022989"/>
    </source>
</evidence>
<keyword evidence="9" id="KW-1185">Reference proteome</keyword>
<evidence type="ECO:0000256" key="5">
    <source>
        <dbReference type="ARBA" id="ARBA00023136"/>
    </source>
</evidence>
<reference evidence="8 9" key="1">
    <citation type="submission" date="2018-08" db="EMBL/GenBank/DDBJ databases">
        <authorList>
            <person name="Khan S.A."/>
        </authorList>
    </citation>
    <scope>NUCLEOTIDE SEQUENCE [LARGE SCALE GENOMIC DNA]</scope>
    <source>
        <strain evidence="8 9">GTF-13</strain>
    </source>
</reference>
<protein>
    <submittedName>
        <fullName evidence="8">MFS transporter</fullName>
    </submittedName>
</protein>
<name>A0A3P3VRM6_9GAMM</name>
<feature type="transmembrane region" description="Helical" evidence="6">
    <location>
        <begin position="96"/>
        <end position="117"/>
    </location>
</feature>
<dbReference type="Gene3D" id="1.20.1250.20">
    <property type="entry name" value="MFS general substrate transporter like domains"/>
    <property type="match status" value="1"/>
</dbReference>
<evidence type="ECO:0000313" key="9">
    <source>
        <dbReference type="Proteomes" id="UP000280792"/>
    </source>
</evidence>
<dbReference type="SUPFAM" id="SSF103473">
    <property type="entry name" value="MFS general substrate transporter"/>
    <property type="match status" value="1"/>
</dbReference>
<dbReference type="Pfam" id="PF07690">
    <property type="entry name" value="MFS_1"/>
    <property type="match status" value="1"/>
</dbReference>
<dbReference type="InterPro" id="IPR020846">
    <property type="entry name" value="MFS_dom"/>
</dbReference>
<feature type="transmembrane region" description="Helical" evidence="6">
    <location>
        <begin position="70"/>
        <end position="90"/>
    </location>
</feature>
<dbReference type="PROSITE" id="PS50850">
    <property type="entry name" value="MFS"/>
    <property type="match status" value="1"/>
</dbReference>
<dbReference type="GO" id="GO:0022857">
    <property type="term" value="F:transmembrane transporter activity"/>
    <property type="evidence" value="ECO:0007669"/>
    <property type="project" value="InterPro"/>
</dbReference>
<keyword evidence="5 6" id="KW-0472">Membrane</keyword>
<feature type="transmembrane region" description="Helical" evidence="6">
    <location>
        <begin position="367"/>
        <end position="386"/>
    </location>
</feature>
<evidence type="ECO:0000259" key="7">
    <source>
        <dbReference type="PROSITE" id="PS50850"/>
    </source>
</evidence>
<dbReference type="InterPro" id="IPR011701">
    <property type="entry name" value="MFS"/>
</dbReference>
<comment type="subcellular location">
    <subcellularLocation>
        <location evidence="1">Cell membrane</location>
        <topology evidence="1">Multi-pass membrane protein</topology>
    </subcellularLocation>
</comment>
<evidence type="ECO:0000256" key="2">
    <source>
        <dbReference type="ARBA" id="ARBA00022475"/>
    </source>
</evidence>
<keyword evidence="4 6" id="KW-1133">Transmembrane helix</keyword>
<feature type="transmembrane region" description="Helical" evidence="6">
    <location>
        <begin position="138"/>
        <end position="158"/>
    </location>
</feature>
<feature type="transmembrane region" description="Helical" evidence="6">
    <location>
        <begin position="304"/>
        <end position="326"/>
    </location>
</feature>
<evidence type="ECO:0000313" key="8">
    <source>
        <dbReference type="EMBL" id="RRJ83463.1"/>
    </source>
</evidence>
<evidence type="ECO:0000256" key="6">
    <source>
        <dbReference type="SAM" id="Phobius"/>
    </source>
</evidence>
<feature type="transmembrane region" description="Helical" evidence="6">
    <location>
        <begin position="338"/>
        <end position="361"/>
    </location>
</feature>
<keyword evidence="2" id="KW-1003">Cell membrane</keyword>
<dbReference type="Proteomes" id="UP000280792">
    <property type="component" value="Unassembled WGS sequence"/>
</dbReference>